<protein>
    <submittedName>
        <fullName evidence="1">Uncharacterized protein</fullName>
    </submittedName>
</protein>
<dbReference type="Proteomes" id="UP000030717">
    <property type="component" value="Segment"/>
</dbReference>
<sequence>MTASITNTIANFAFAKVNTLMKSGFVTPEILDQWEGDVQKLIIAEGQTMGKARIRESLVQYILNEFDVVAFGLPLPRENKEVSDKAIKRMNSQRKKGFVDLKIVKGAK</sequence>
<dbReference type="KEGG" id="vg:26636230"/>
<dbReference type="Pfam" id="PF24454">
    <property type="entry name" value="DUF7570"/>
    <property type="match status" value="1"/>
</dbReference>
<organism evidence="1 2">
    <name type="scientific">Escherichia phage vB_EcoM_VR25</name>
    <dbReference type="NCBI Taxonomy" id="1567028"/>
    <lineage>
        <taxon>Viruses</taxon>
        <taxon>Duplodnaviria</taxon>
        <taxon>Heunggongvirae</taxon>
        <taxon>Uroviricota</taxon>
        <taxon>Caudoviricetes</taxon>
        <taxon>Pantevenvirales</taxon>
        <taxon>Straboviridae</taxon>
        <taxon>Tevenvirinae</taxon>
        <taxon>Gaprivervirus</taxon>
        <taxon>Gaprivervirus vr25</taxon>
    </lineage>
</organism>
<dbReference type="PIRSF" id="PIRSF004270">
    <property type="entry name" value="UCP004270"/>
    <property type="match status" value="1"/>
</dbReference>
<accession>A0A0A7HCF1</accession>
<name>A0A0A7HCF1_9CAUD</name>
<reference evidence="1 2" key="1">
    <citation type="submission" date="2014-10" db="EMBL/GenBank/DDBJ databases">
        <title>VR bacteriophages - a small but diverse group of low-temperature viruses.</title>
        <authorList>
            <person name="Kaliniene L."/>
            <person name="Meskys R."/>
            <person name="Simoliunas E."/>
            <person name="Zajanckauskaite A."/>
            <person name="Truncaite L."/>
        </authorList>
    </citation>
    <scope>NUCLEOTIDE SEQUENCE [LARGE SCALE GENOMIC DNA]</scope>
</reference>
<dbReference type="InterPro" id="IPR016409">
    <property type="entry name" value="Phage_T4_Gp55.2"/>
</dbReference>
<keyword evidence="2" id="KW-1185">Reference proteome</keyword>
<evidence type="ECO:0000313" key="1">
    <source>
        <dbReference type="EMBL" id="AIZ02412.1"/>
    </source>
</evidence>
<dbReference type="EMBL" id="KP007361">
    <property type="protein sequence ID" value="AIZ02412.1"/>
    <property type="molecule type" value="Genomic_DNA"/>
</dbReference>
<proteinExistence type="predicted"/>
<dbReference type="RefSeq" id="YP_009209810.1">
    <property type="nucleotide sequence ID" value="NC_028925.1"/>
</dbReference>
<gene>
    <name evidence="1" type="ORF">VR25_068</name>
</gene>
<evidence type="ECO:0000313" key="2">
    <source>
        <dbReference type="Proteomes" id="UP000030717"/>
    </source>
</evidence>
<dbReference type="GeneID" id="26636230"/>
<dbReference type="InterPro" id="IPR055992">
    <property type="entry name" value="DUF7570"/>
</dbReference>